<protein>
    <submittedName>
        <fullName evidence="1">Uncharacterized protein</fullName>
    </submittedName>
</protein>
<reference evidence="1" key="1">
    <citation type="submission" date="2014-11" db="EMBL/GenBank/DDBJ databases">
        <authorList>
            <person name="Amaro Gonzalez C."/>
        </authorList>
    </citation>
    <scope>NUCLEOTIDE SEQUENCE</scope>
</reference>
<reference evidence="1" key="2">
    <citation type="journal article" date="2015" name="Fish Shellfish Immunol.">
        <title>Early steps in the European eel (Anguilla anguilla)-Vibrio vulnificus interaction in the gills: Role of the RtxA13 toxin.</title>
        <authorList>
            <person name="Callol A."/>
            <person name="Pajuelo D."/>
            <person name="Ebbesson L."/>
            <person name="Teles M."/>
            <person name="MacKenzie S."/>
            <person name="Amaro C."/>
        </authorList>
    </citation>
    <scope>NUCLEOTIDE SEQUENCE</scope>
</reference>
<dbReference type="AlphaFoldDB" id="A0A0E9XS84"/>
<dbReference type="EMBL" id="GBXM01004029">
    <property type="protein sequence ID" value="JAI04549.1"/>
    <property type="molecule type" value="Transcribed_RNA"/>
</dbReference>
<proteinExistence type="predicted"/>
<name>A0A0E9XS84_ANGAN</name>
<organism evidence="1">
    <name type="scientific">Anguilla anguilla</name>
    <name type="common">European freshwater eel</name>
    <name type="synonym">Muraena anguilla</name>
    <dbReference type="NCBI Taxonomy" id="7936"/>
    <lineage>
        <taxon>Eukaryota</taxon>
        <taxon>Metazoa</taxon>
        <taxon>Chordata</taxon>
        <taxon>Craniata</taxon>
        <taxon>Vertebrata</taxon>
        <taxon>Euteleostomi</taxon>
        <taxon>Actinopterygii</taxon>
        <taxon>Neopterygii</taxon>
        <taxon>Teleostei</taxon>
        <taxon>Anguilliformes</taxon>
        <taxon>Anguillidae</taxon>
        <taxon>Anguilla</taxon>
    </lineage>
</organism>
<accession>A0A0E9XS84</accession>
<evidence type="ECO:0000313" key="1">
    <source>
        <dbReference type="EMBL" id="JAI04549.1"/>
    </source>
</evidence>
<sequence>MVWNMVQKHYRNMHTHCQVL</sequence>